<evidence type="ECO:0000313" key="4">
    <source>
        <dbReference type="Proteomes" id="UP000019804"/>
    </source>
</evidence>
<protein>
    <submittedName>
        <fullName evidence="3">Uncharacterized protein</fullName>
    </submittedName>
</protein>
<dbReference type="HOGENOM" id="CLU_597134_0_0_1"/>
<sequence length="458" mass="51907">MTLCGEYRHQFSSRLRYIKPSVASSWASSFLHPSMEDSNLAIQLLWISIIIVTTIINTSIITIAGYFMLAMERNYSATEVEELLKPSQFVWADESEELEGEEEIEGQGERSISEGELKETMASFYDLERQPSNSSDELVDEEGEWSDFDEVMFSEATTPEPDYEELKRASIQEDVNQEFAFRQGWMEAAGESIHHFNWLGTPRYEYSSTPPTISLLFLFTAPKIPKQGDEWRLDAIMRTAMRHVDPVVLHPENSPEDFRLRGSELVRWAKGRAFKFYSPHGNWKTDHDDIAGGTIMDTGNIDMYMGSPLHFGNGYVRDHTIRSRAQWGVEHQRLYAEKFLAPSQTRSPKTPYKPSHLRHCVSSDDLEDLDGAEPSIAPRIQRPASLIPRIRRAFSQSAPDLLAGLQRETSVHGFESALDFMTEDGSEAMTAMMSTWTSARSSSSATKSSRRPSAGENT</sequence>
<dbReference type="RefSeq" id="XP_040637642.1">
    <property type="nucleotide sequence ID" value="XM_040777663.1"/>
</dbReference>
<reference evidence="4" key="1">
    <citation type="journal article" date="2014" name="Nat. Commun.">
        <title>Genomic adaptations of the halophilic Dead Sea filamentous fungus Eurotium rubrum.</title>
        <authorList>
            <person name="Kis-Papo T."/>
            <person name="Weig A.R."/>
            <person name="Riley R."/>
            <person name="Persoh D."/>
            <person name="Salamov A."/>
            <person name="Sun H."/>
            <person name="Lipzen A."/>
            <person name="Wasser S.P."/>
            <person name="Rambold G."/>
            <person name="Grigoriev I.V."/>
            <person name="Nevo E."/>
        </authorList>
    </citation>
    <scope>NUCLEOTIDE SEQUENCE [LARGE SCALE GENOMIC DNA]</scope>
    <source>
        <strain evidence="4">CBS 135680</strain>
    </source>
</reference>
<dbReference type="Proteomes" id="UP000019804">
    <property type="component" value="Unassembled WGS sequence"/>
</dbReference>
<dbReference type="GeneID" id="63692787"/>
<keyword evidence="2" id="KW-1133">Transmembrane helix</keyword>
<feature type="transmembrane region" description="Helical" evidence="2">
    <location>
        <begin position="44"/>
        <end position="69"/>
    </location>
</feature>
<evidence type="ECO:0000256" key="1">
    <source>
        <dbReference type="SAM" id="MobiDB-lite"/>
    </source>
</evidence>
<accession>A0A017SBF1</accession>
<proteinExistence type="predicted"/>
<keyword evidence="2" id="KW-0812">Transmembrane</keyword>
<evidence type="ECO:0000313" key="3">
    <source>
        <dbReference type="EMBL" id="EYE93954.1"/>
    </source>
</evidence>
<organism evidence="3 4">
    <name type="scientific">Aspergillus ruber (strain CBS 135680)</name>
    <dbReference type="NCBI Taxonomy" id="1388766"/>
    <lineage>
        <taxon>Eukaryota</taxon>
        <taxon>Fungi</taxon>
        <taxon>Dikarya</taxon>
        <taxon>Ascomycota</taxon>
        <taxon>Pezizomycotina</taxon>
        <taxon>Eurotiomycetes</taxon>
        <taxon>Eurotiomycetidae</taxon>
        <taxon>Eurotiales</taxon>
        <taxon>Aspergillaceae</taxon>
        <taxon>Aspergillus</taxon>
        <taxon>Aspergillus subgen. Aspergillus</taxon>
    </lineage>
</organism>
<feature type="region of interest" description="Disordered" evidence="1">
    <location>
        <begin position="437"/>
        <end position="458"/>
    </location>
</feature>
<keyword evidence="2" id="KW-0472">Membrane</keyword>
<dbReference type="EMBL" id="KK088428">
    <property type="protein sequence ID" value="EYE93954.1"/>
    <property type="molecule type" value="Genomic_DNA"/>
</dbReference>
<evidence type="ECO:0000256" key="2">
    <source>
        <dbReference type="SAM" id="Phobius"/>
    </source>
</evidence>
<dbReference type="AlphaFoldDB" id="A0A017SBF1"/>
<dbReference type="OrthoDB" id="5421702at2759"/>
<name>A0A017SBF1_ASPRC</name>
<gene>
    <name evidence="3" type="ORF">EURHEDRAFT_102989</name>
</gene>
<keyword evidence="4" id="KW-1185">Reference proteome</keyword>